<dbReference type="EMBL" id="CP016618">
    <property type="protein sequence ID" value="ANY83879.1"/>
    <property type="molecule type" value="Genomic_DNA"/>
</dbReference>
<dbReference type="PROSITE" id="PS51898">
    <property type="entry name" value="TYR_RECOMBINASE"/>
    <property type="match status" value="1"/>
</dbReference>
<evidence type="ECO:0000313" key="5">
    <source>
        <dbReference type="EMBL" id="ANY83879.1"/>
    </source>
</evidence>
<dbReference type="InterPro" id="IPR011010">
    <property type="entry name" value="DNA_brk_join_enz"/>
</dbReference>
<name>A0A1B2EV86_9HYPH</name>
<accession>A0A1B2EV86</accession>
<gene>
    <name evidence="4" type="ORF">BB934_32225</name>
    <name evidence="5" type="ORF">BB934_37345</name>
    <name evidence="6" type="ORF">BB934_43755</name>
    <name evidence="7" type="ORF">BB934_45695</name>
</gene>
<dbReference type="InterPro" id="IPR002104">
    <property type="entry name" value="Integrase_catalytic"/>
</dbReference>
<feature type="domain" description="Tyr recombinase" evidence="3">
    <location>
        <begin position="402"/>
        <end position="602"/>
    </location>
</feature>
<dbReference type="AlphaFoldDB" id="A0A1B2EV86"/>
<keyword evidence="1" id="KW-0233">DNA recombination</keyword>
<evidence type="ECO:0000256" key="1">
    <source>
        <dbReference type="ARBA" id="ARBA00023172"/>
    </source>
</evidence>
<evidence type="ECO:0000259" key="3">
    <source>
        <dbReference type="PROSITE" id="PS51898"/>
    </source>
</evidence>
<dbReference type="Gene3D" id="1.10.443.10">
    <property type="entry name" value="Intergrase catalytic core"/>
    <property type="match status" value="1"/>
</dbReference>
<dbReference type="OrthoDB" id="7476432at2"/>
<organism evidence="5">
    <name type="scientific">Microvirga ossetica</name>
    <dbReference type="NCBI Taxonomy" id="1882682"/>
    <lineage>
        <taxon>Bacteria</taxon>
        <taxon>Pseudomonadati</taxon>
        <taxon>Pseudomonadota</taxon>
        <taxon>Alphaproteobacteria</taxon>
        <taxon>Hyphomicrobiales</taxon>
        <taxon>Methylobacteriaceae</taxon>
        <taxon>Microvirga</taxon>
    </lineage>
</organism>
<geneLocation type="plasmid" evidence="4">
    <name>unnamed1</name>
</geneLocation>
<dbReference type="GO" id="GO:0006310">
    <property type="term" value="P:DNA recombination"/>
    <property type="evidence" value="ECO:0007669"/>
    <property type="project" value="UniProtKB-KW"/>
</dbReference>
<dbReference type="KEGG" id="moc:BB934_45695"/>
<dbReference type="InterPro" id="IPR013762">
    <property type="entry name" value="Integrase-like_cat_sf"/>
</dbReference>
<dbReference type="KEGG" id="moc:BB934_32225"/>
<evidence type="ECO:0000313" key="4">
    <source>
        <dbReference type="EMBL" id="ANY82896.1"/>
    </source>
</evidence>
<dbReference type="EMBL" id="CP016617">
    <property type="protein sequence ID" value="ANY82896.1"/>
    <property type="molecule type" value="Genomic_DNA"/>
</dbReference>
<dbReference type="RefSeq" id="WP_157934460.1">
    <property type="nucleotide sequence ID" value="NZ_CP016617.1"/>
</dbReference>
<proteinExistence type="predicted"/>
<keyword evidence="5" id="KW-0614">Plasmid</keyword>
<reference evidence="5" key="1">
    <citation type="submission" date="2016-07" db="EMBL/GenBank/DDBJ databases">
        <title>Microvirga ossetica sp. nov. a new species of rhizobia isolated from root nodules of the legume species Vicia alpestris Steven originated from North Ossetia region in the Caucasus.</title>
        <authorList>
            <person name="Safronova V.I."/>
            <person name="Kuznetsova I.G."/>
            <person name="Sazanova A.L."/>
            <person name="Belimov A."/>
            <person name="Andronov E."/>
            <person name="Osledkin Y.S."/>
            <person name="Onishchuk O.P."/>
            <person name="Kurchak O.N."/>
            <person name="Shaposhnikov A.I."/>
            <person name="Willems A."/>
            <person name="Tikhonovich I.A."/>
        </authorList>
    </citation>
    <scope>NUCLEOTIDE SEQUENCE [LARGE SCALE GENOMIC DNA]</scope>
    <source>
        <strain evidence="5">V5/3M</strain>
        <plasmid evidence="4">unnamed1</plasmid>
        <plasmid evidence="5">unnamed3</plasmid>
        <plasmid evidence="6">unnamed4</plasmid>
        <plasmid evidence="7">unnamed5</plasmid>
    </source>
</reference>
<dbReference type="SUPFAM" id="SSF56349">
    <property type="entry name" value="DNA breaking-rejoining enzymes"/>
    <property type="match status" value="1"/>
</dbReference>
<feature type="region of interest" description="Disordered" evidence="2">
    <location>
        <begin position="78"/>
        <end position="97"/>
    </location>
</feature>
<evidence type="ECO:0000313" key="6">
    <source>
        <dbReference type="EMBL" id="ANY85117.1"/>
    </source>
</evidence>
<dbReference type="KEGG" id="moc:BB934_43755"/>
<evidence type="ECO:0000256" key="2">
    <source>
        <dbReference type="SAM" id="MobiDB-lite"/>
    </source>
</evidence>
<dbReference type="Pfam" id="PF00589">
    <property type="entry name" value="Phage_integrase"/>
    <property type="match status" value="1"/>
</dbReference>
<geneLocation type="plasmid" evidence="6">
    <name>unnamed4</name>
</geneLocation>
<dbReference type="GO" id="GO:0015074">
    <property type="term" value="P:DNA integration"/>
    <property type="evidence" value="ECO:0007669"/>
    <property type="project" value="InterPro"/>
</dbReference>
<dbReference type="KEGG" id="moc:BB934_37345"/>
<sequence>MALKLARSYDPDVAYLGSLRAFLAALHPALLERDLWGFHTLRECFGIDAGSALYAPDSYGGARHAQILRDAQEIGPSSGCVERNTHGERSRKGRPASIIRQRGQTLSDELLGGIGFDFAAVPEFYKTELKAFFAWRLSRPQSRHYRWYTRAIQLIPFCADLASTQAPAVRHLIDFGRPIESGLGCGSTPLRSLFENWLAGREYSVRPTKLKWRRDATIHETAYGPVASAVANLLVFTLILLREKAKPVEARDLVLLEDVYPADEVPVTRSKAPYLSFFRIQLPWLRTVARRYVLNKIEHKELSPRTLPSYIASLGQIEACLYSLHSSPRPEHITQEFIEHTFLSWGNDKGFTGQNWYTDPLNMVQWASAYLPEYRWRRLVFDKRNVRRVRSYHPRTHEYARNLEDAMVPEEVIEQIFLRFDSLPVVCKRLLIIARYTGMRSIDLHALAFGCLAPDPDDADFMLLTFYQSKVKRWNTKPLHKNDAAHALVIQAIQEQQDDVRTAWRRETQYLFPHRLGDAEVHLSPGHTRDVIAKWIIRQGIRDKDGGIYKFGWHDLRHFYGTELALAGYDIMMIQMELGHASADMSLIYVNQRLKLKKKAVLEKGGGKFISIKGEVDDKVAELALRKGATLAVDVPGGLCSLPGQIGEWCEHNGACFTCTYFRADIGQLPFFEKEMRTMAASLTRFKGEVEGFEHDGHRRMADIGRKRMERTQQGLANVKTIIKTIKAEGTFSGQARKYQRAAGSGAAAECDQAACGRRDLGHHAPER</sequence>
<geneLocation type="plasmid" evidence="5">
    <name>unnamed3</name>
</geneLocation>
<dbReference type="EMBL" id="CP016620">
    <property type="protein sequence ID" value="ANY85117.1"/>
    <property type="molecule type" value="Genomic_DNA"/>
</dbReference>
<dbReference type="EMBL" id="CP016621">
    <property type="protein sequence ID" value="ANY85515.1"/>
    <property type="molecule type" value="Genomic_DNA"/>
</dbReference>
<evidence type="ECO:0000313" key="7">
    <source>
        <dbReference type="EMBL" id="ANY85515.1"/>
    </source>
</evidence>
<geneLocation type="plasmid" evidence="7">
    <name>unnamed5</name>
</geneLocation>
<protein>
    <recommendedName>
        <fullName evidence="3">Tyr recombinase domain-containing protein</fullName>
    </recommendedName>
</protein>
<dbReference type="GO" id="GO:0003677">
    <property type="term" value="F:DNA binding"/>
    <property type="evidence" value="ECO:0007669"/>
    <property type="project" value="InterPro"/>
</dbReference>